<protein>
    <submittedName>
        <fullName evidence="1">Uncharacterized protein</fullName>
    </submittedName>
</protein>
<dbReference type="EMBL" id="MK072244">
    <property type="protein sequence ID" value="AYV80555.1"/>
    <property type="molecule type" value="Genomic_DNA"/>
</dbReference>
<evidence type="ECO:0000313" key="1">
    <source>
        <dbReference type="EMBL" id="AYV80555.1"/>
    </source>
</evidence>
<accession>A0A3G5A047</accession>
<feature type="non-terminal residue" evidence="1">
    <location>
        <position position="54"/>
    </location>
</feature>
<proteinExistence type="predicted"/>
<reference evidence="1" key="1">
    <citation type="submission" date="2018-10" db="EMBL/GenBank/DDBJ databases">
        <title>Hidden diversity of soil giant viruses.</title>
        <authorList>
            <person name="Schulz F."/>
            <person name="Alteio L."/>
            <person name="Goudeau D."/>
            <person name="Ryan E.M."/>
            <person name="Malmstrom R.R."/>
            <person name="Blanchard J."/>
            <person name="Woyke T."/>
        </authorList>
    </citation>
    <scope>NUCLEOTIDE SEQUENCE</scope>
    <source>
        <strain evidence="1">HAV1</strain>
    </source>
</reference>
<sequence length="54" mass="6485">MKERKIEIDVDSALFRDFTLGDNIFCLDALVDYSYMDRIIDMRISRIKQLLVWV</sequence>
<gene>
    <name evidence="1" type="ORF">Harvfovirus2_85</name>
</gene>
<organism evidence="1">
    <name type="scientific">Harvfovirus sp</name>
    <dbReference type="NCBI Taxonomy" id="2487768"/>
    <lineage>
        <taxon>Viruses</taxon>
        <taxon>Varidnaviria</taxon>
        <taxon>Bamfordvirae</taxon>
        <taxon>Nucleocytoviricota</taxon>
        <taxon>Megaviricetes</taxon>
        <taxon>Imitervirales</taxon>
        <taxon>Mimiviridae</taxon>
        <taxon>Klosneuvirinae</taxon>
    </lineage>
</organism>
<name>A0A3G5A047_9VIRU</name>